<organism evidence="10 11">
    <name type="scientific">Candidatus Kutchimonas denitrificans</name>
    <dbReference type="NCBI Taxonomy" id="3056748"/>
    <lineage>
        <taxon>Bacteria</taxon>
        <taxon>Pseudomonadati</taxon>
        <taxon>Gemmatimonadota</taxon>
        <taxon>Gemmatimonadia</taxon>
        <taxon>Candidatus Palauibacterales</taxon>
        <taxon>Candidatus Palauibacteraceae</taxon>
        <taxon>Candidatus Kutchimonas</taxon>
    </lineage>
</organism>
<protein>
    <recommendedName>
        <fullName evidence="3 7">2-C-methyl-D-erythritol 2,4-cyclodiphosphate synthase</fullName>
        <shortName evidence="7">MECDP-synthase</shortName>
        <shortName evidence="7">MECPP-synthase</shortName>
        <shortName evidence="7">MECPS</shortName>
        <ecNumber evidence="3 7">4.6.1.12</ecNumber>
    </recommendedName>
</protein>
<dbReference type="EMBL" id="JAACAK010000067">
    <property type="protein sequence ID" value="NIR75233.1"/>
    <property type="molecule type" value="Genomic_DNA"/>
</dbReference>
<keyword evidence="5 7" id="KW-0414">Isoprene biosynthesis</keyword>
<dbReference type="Proteomes" id="UP000702544">
    <property type="component" value="Unassembled WGS sequence"/>
</dbReference>
<feature type="binding site" evidence="7">
    <location>
        <begin position="132"/>
        <end position="135"/>
    </location>
    <ligand>
        <name>4-CDP-2-C-methyl-D-erythritol 2-phosphate</name>
        <dbReference type="ChEBI" id="CHEBI:57919"/>
    </ligand>
</feature>
<keyword evidence="4 7" id="KW-0479">Metal-binding</keyword>
<comment type="cofactor">
    <cofactor evidence="7">
        <name>a divalent metal cation</name>
        <dbReference type="ChEBI" id="CHEBI:60240"/>
    </cofactor>
    <text evidence="7">Binds 1 divalent metal cation per subunit.</text>
</comment>
<dbReference type="EC" id="4.6.1.12" evidence="3 7"/>
<feature type="binding site" evidence="7">
    <location>
        <position position="42"/>
    </location>
    <ligand>
        <name>a divalent metal cation</name>
        <dbReference type="ChEBI" id="CHEBI:60240"/>
    </ligand>
</feature>
<evidence type="ECO:0000256" key="4">
    <source>
        <dbReference type="ARBA" id="ARBA00022723"/>
    </source>
</evidence>
<dbReference type="SUPFAM" id="SSF69765">
    <property type="entry name" value="IpsF-like"/>
    <property type="match status" value="1"/>
</dbReference>
<feature type="binding site" evidence="7">
    <location>
        <begin position="8"/>
        <end position="10"/>
    </location>
    <ligand>
        <name>4-CDP-2-C-methyl-D-erythritol 2-phosphate</name>
        <dbReference type="ChEBI" id="CHEBI:57919"/>
    </ligand>
</feature>
<dbReference type="NCBIfam" id="TIGR00151">
    <property type="entry name" value="ispF"/>
    <property type="match status" value="1"/>
</dbReference>
<comment type="caution">
    <text evidence="10">The sequence shown here is derived from an EMBL/GenBank/DDBJ whole genome shotgun (WGS) entry which is preliminary data.</text>
</comment>
<feature type="domain" description="2-C-methyl-D-erythritol 2,4-cyclodiphosphate synthase" evidence="9">
    <location>
        <begin position="1"/>
        <end position="154"/>
    </location>
</feature>
<comment type="function">
    <text evidence="7">Involved in the biosynthesis of isopentenyl diphosphate (IPP) and dimethylallyl diphosphate (DMAPP), two major building blocks of isoprenoid compounds. Catalyzes the conversion of 4-diphosphocytidyl-2-C-methyl-D-erythritol 2-phosphate (CDP-ME2P) to 2-C-methyl-D-erythritol 2,4-cyclodiphosphate (ME-CPP) with a corresponding release of cytidine 5-monophosphate (CMP).</text>
</comment>
<dbReference type="InterPro" id="IPR036571">
    <property type="entry name" value="MECDP_synthase_sf"/>
</dbReference>
<name>A0AAE4Z7S5_9BACT</name>
<evidence type="ECO:0000256" key="6">
    <source>
        <dbReference type="ARBA" id="ARBA00023239"/>
    </source>
</evidence>
<feature type="site" description="Transition state stabilizer" evidence="7">
    <location>
        <position position="34"/>
    </location>
</feature>
<feature type="binding site" evidence="7">
    <location>
        <begin position="61"/>
        <end position="65"/>
    </location>
    <ligand>
        <name>4-CDP-2-C-methyl-D-erythritol 2-phosphate</name>
        <dbReference type="ChEBI" id="CHEBI:57919"/>
    </ligand>
</feature>
<dbReference type="InterPro" id="IPR020555">
    <property type="entry name" value="MECDP_synthase_CS"/>
</dbReference>
<comment type="subunit">
    <text evidence="7">Homotrimer.</text>
</comment>
<feature type="binding site" evidence="7">
    <location>
        <begin position="34"/>
        <end position="35"/>
    </location>
    <ligand>
        <name>4-CDP-2-C-methyl-D-erythritol 2-phosphate</name>
        <dbReference type="ChEBI" id="CHEBI:57919"/>
    </ligand>
</feature>
<dbReference type="Gene3D" id="3.30.1330.50">
    <property type="entry name" value="2-C-methyl-D-erythritol 2,4-cyclodiphosphate synthase"/>
    <property type="match status" value="1"/>
</dbReference>
<comment type="caution">
    <text evidence="7">Lacks conserved residue(s) required for the propagation of feature annotation.</text>
</comment>
<evidence type="ECO:0000256" key="1">
    <source>
        <dbReference type="ARBA" id="ARBA00000200"/>
    </source>
</evidence>
<comment type="similarity">
    <text evidence="7 8">Belongs to the IspF family.</text>
</comment>
<gene>
    <name evidence="7" type="primary">ispF</name>
    <name evidence="10" type="ORF">GWO12_08990</name>
</gene>
<dbReference type="HAMAP" id="MF_00107">
    <property type="entry name" value="IspF"/>
    <property type="match status" value="1"/>
</dbReference>
<evidence type="ECO:0000256" key="3">
    <source>
        <dbReference type="ARBA" id="ARBA00012579"/>
    </source>
</evidence>
<feature type="site" description="Transition state stabilizer" evidence="7">
    <location>
        <position position="133"/>
    </location>
</feature>
<dbReference type="PANTHER" id="PTHR43181">
    <property type="entry name" value="2-C-METHYL-D-ERYTHRITOL 2,4-CYCLODIPHOSPHATE SYNTHASE, CHLOROPLASTIC"/>
    <property type="match status" value="1"/>
</dbReference>
<evidence type="ECO:0000256" key="2">
    <source>
        <dbReference type="ARBA" id="ARBA00004709"/>
    </source>
</evidence>
<evidence type="ECO:0000256" key="5">
    <source>
        <dbReference type="ARBA" id="ARBA00023229"/>
    </source>
</evidence>
<dbReference type="GO" id="GO:0046872">
    <property type="term" value="F:metal ion binding"/>
    <property type="evidence" value="ECO:0007669"/>
    <property type="project" value="UniProtKB-KW"/>
</dbReference>
<feature type="binding site" evidence="7">
    <location>
        <position position="142"/>
    </location>
    <ligand>
        <name>4-CDP-2-C-methyl-D-erythritol 2-phosphate</name>
        <dbReference type="ChEBI" id="CHEBI:57919"/>
    </ligand>
</feature>
<dbReference type="PROSITE" id="PS01350">
    <property type="entry name" value="ISPF"/>
    <property type="match status" value="1"/>
</dbReference>
<accession>A0AAE4Z7S5</accession>
<dbReference type="Pfam" id="PF02542">
    <property type="entry name" value="YgbB"/>
    <property type="match status" value="1"/>
</dbReference>
<comment type="pathway">
    <text evidence="2 7">Isoprenoid biosynthesis; isopentenyl diphosphate biosynthesis via DXP pathway; isopentenyl diphosphate from 1-deoxy-D-xylulose 5-phosphate: step 4/6.</text>
</comment>
<feature type="binding site" evidence="7">
    <location>
        <position position="10"/>
    </location>
    <ligand>
        <name>a divalent metal cation</name>
        <dbReference type="ChEBI" id="CHEBI:60240"/>
    </ligand>
</feature>
<reference evidence="10 11" key="1">
    <citation type="submission" date="2020-01" db="EMBL/GenBank/DDBJ databases">
        <title>Genomes assembled from Gulf of Kutch pelagic sediment metagenomes.</title>
        <authorList>
            <person name="Chandrashekar M."/>
            <person name="Mahajan M.S."/>
            <person name="Dave K.J."/>
            <person name="Vatsa P."/>
            <person name="Nathani N.M."/>
        </authorList>
    </citation>
    <scope>NUCLEOTIDE SEQUENCE [LARGE SCALE GENOMIC DNA]</scope>
    <source>
        <strain evidence="10">KS3-K002</strain>
    </source>
</reference>
<feature type="binding site" evidence="7">
    <location>
        <position position="8"/>
    </location>
    <ligand>
        <name>a divalent metal cation</name>
        <dbReference type="ChEBI" id="CHEBI:60240"/>
    </ligand>
</feature>
<proteinExistence type="inferred from homology"/>
<dbReference type="InterPro" id="IPR003526">
    <property type="entry name" value="MECDP_synthase"/>
</dbReference>
<keyword evidence="6 7" id="KW-0456">Lyase</keyword>
<dbReference type="CDD" id="cd00554">
    <property type="entry name" value="MECDP_synthase"/>
    <property type="match status" value="1"/>
</dbReference>
<sequence length="169" mass="17729">MRVGIGFDVHRFGEGRRLILGGVEFDSETGLSGHSDADVLTHAVIDALLGAAALGDIGQHFPDSDERWRDASSLDMLRTAVQLLEGDNYQPVNVDVAVAAEAPPLAPRIGAMRERLAEALRIAPAQVSIKATTAEGLGAIGRGEGIAAWAVALIDRVREPEFPRGAGGA</sequence>
<comment type="catalytic activity">
    <reaction evidence="1 7 8">
        <text>4-CDP-2-C-methyl-D-erythritol 2-phosphate = 2-C-methyl-D-erythritol 2,4-cyclic diphosphate + CMP</text>
        <dbReference type="Rhea" id="RHEA:23864"/>
        <dbReference type="ChEBI" id="CHEBI:57919"/>
        <dbReference type="ChEBI" id="CHEBI:58483"/>
        <dbReference type="ChEBI" id="CHEBI:60377"/>
        <dbReference type="EC" id="4.6.1.12"/>
    </reaction>
</comment>
<evidence type="ECO:0000256" key="8">
    <source>
        <dbReference type="RuleBase" id="RU004395"/>
    </source>
</evidence>
<evidence type="ECO:0000313" key="10">
    <source>
        <dbReference type="EMBL" id="NIR75233.1"/>
    </source>
</evidence>
<feature type="binding site" evidence="7">
    <location>
        <begin position="56"/>
        <end position="58"/>
    </location>
    <ligand>
        <name>4-CDP-2-C-methyl-D-erythritol 2-phosphate</name>
        <dbReference type="ChEBI" id="CHEBI:57919"/>
    </ligand>
</feature>
<dbReference type="AlphaFoldDB" id="A0AAE4Z7S5"/>
<evidence type="ECO:0000313" key="11">
    <source>
        <dbReference type="Proteomes" id="UP000702544"/>
    </source>
</evidence>
<dbReference type="PANTHER" id="PTHR43181:SF1">
    <property type="entry name" value="2-C-METHYL-D-ERYTHRITOL 2,4-CYCLODIPHOSPHATE SYNTHASE, CHLOROPLASTIC"/>
    <property type="match status" value="1"/>
</dbReference>
<evidence type="ECO:0000259" key="9">
    <source>
        <dbReference type="Pfam" id="PF02542"/>
    </source>
</evidence>
<dbReference type="GO" id="GO:0019288">
    <property type="term" value="P:isopentenyl diphosphate biosynthetic process, methylerythritol 4-phosphate pathway"/>
    <property type="evidence" value="ECO:0007669"/>
    <property type="project" value="UniProtKB-UniRule"/>
</dbReference>
<evidence type="ECO:0000256" key="7">
    <source>
        <dbReference type="HAMAP-Rule" id="MF_00107"/>
    </source>
</evidence>
<dbReference type="FunFam" id="3.30.1330.50:FF:000003">
    <property type="entry name" value="2-C-methyl-D-erythritol 2,4-cyclodiphosphate synthase"/>
    <property type="match status" value="1"/>
</dbReference>
<dbReference type="GO" id="GO:0016114">
    <property type="term" value="P:terpenoid biosynthetic process"/>
    <property type="evidence" value="ECO:0007669"/>
    <property type="project" value="InterPro"/>
</dbReference>
<dbReference type="GO" id="GO:0008685">
    <property type="term" value="F:2-C-methyl-D-erythritol 2,4-cyclodiphosphate synthase activity"/>
    <property type="evidence" value="ECO:0007669"/>
    <property type="project" value="UniProtKB-UniRule"/>
</dbReference>